<dbReference type="GO" id="GO:0008270">
    <property type="term" value="F:zinc ion binding"/>
    <property type="evidence" value="ECO:0007669"/>
    <property type="project" value="UniProtKB-KW"/>
</dbReference>
<dbReference type="SUPFAM" id="SSF57850">
    <property type="entry name" value="RING/U-box"/>
    <property type="match status" value="1"/>
</dbReference>
<dbReference type="AlphaFoldDB" id="A0A5N4EJH7"/>
<dbReference type="Proteomes" id="UP000299084">
    <property type="component" value="Unassembled WGS sequence"/>
</dbReference>
<dbReference type="InterPro" id="IPR013083">
    <property type="entry name" value="Znf_RING/FYVE/PHD"/>
</dbReference>
<feature type="domain" description="RING-type" evidence="6">
    <location>
        <begin position="182"/>
        <end position="223"/>
    </location>
</feature>
<dbReference type="CDD" id="cd16468">
    <property type="entry name" value="RING-H2_RNF11"/>
    <property type="match status" value="1"/>
</dbReference>
<accession>A0A5N4EJH7</accession>
<keyword evidence="2 4" id="KW-0863">Zinc-finger</keyword>
<sequence length="237" mass="25887">MCEATRSKKAGRRVNQRVRACWKGAGSKSNVKPCVRALVPHSLAAGPASVYFSEWDLARKEFAKRRGSELQRTGFTGFSIDLDSDPRNKEVCENLPLRRQSARGDGELPESPHRRGCLRSRVPRALRREETLGSLPGEETAPPGVPPGASGAADPGGAGEGRSKAQPNTASACRGEDTQQECAICSMDFVCGDRTRSLPCKHVYHLDCIDEWLMRSCTCPYCRRPPEVPPPPTQGKN</sequence>
<dbReference type="GO" id="GO:0000151">
    <property type="term" value="C:ubiquitin ligase complex"/>
    <property type="evidence" value="ECO:0007669"/>
    <property type="project" value="TreeGrafter"/>
</dbReference>
<dbReference type="STRING" id="9838.ENSCDRP00005004818"/>
<dbReference type="Pfam" id="PF13639">
    <property type="entry name" value="zf-RING_2"/>
    <property type="match status" value="1"/>
</dbReference>
<evidence type="ECO:0000256" key="2">
    <source>
        <dbReference type="ARBA" id="ARBA00022771"/>
    </source>
</evidence>
<name>A0A5N4EJH7_CAMDR</name>
<dbReference type="EMBL" id="JWIN03000001">
    <property type="protein sequence ID" value="KAB1283146.1"/>
    <property type="molecule type" value="Genomic_DNA"/>
</dbReference>
<evidence type="ECO:0000313" key="8">
    <source>
        <dbReference type="Proteomes" id="UP000299084"/>
    </source>
</evidence>
<gene>
    <name evidence="7" type="ORF">Cadr_000000095</name>
</gene>
<evidence type="ECO:0000259" key="6">
    <source>
        <dbReference type="PROSITE" id="PS50089"/>
    </source>
</evidence>
<feature type="compositionally biased region" description="Basic residues" evidence="5">
    <location>
        <begin position="114"/>
        <end position="125"/>
    </location>
</feature>
<evidence type="ECO:0000256" key="4">
    <source>
        <dbReference type="PROSITE-ProRule" id="PRU00175"/>
    </source>
</evidence>
<dbReference type="PANTHER" id="PTHR46359">
    <property type="entry name" value="GEO07743P1"/>
    <property type="match status" value="1"/>
</dbReference>
<evidence type="ECO:0000256" key="3">
    <source>
        <dbReference type="ARBA" id="ARBA00022833"/>
    </source>
</evidence>
<reference evidence="7 8" key="1">
    <citation type="journal article" date="2019" name="Mol. Ecol. Resour.">
        <title>Improving Illumina assemblies with Hi-C and long reads: an example with the North African dromedary.</title>
        <authorList>
            <person name="Elbers J.P."/>
            <person name="Rogers M.F."/>
            <person name="Perelman P.L."/>
            <person name="Proskuryakova A.A."/>
            <person name="Serdyukova N.A."/>
            <person name="Johnson W.E."/>
            <person name="Horin P."/>
            <person name="Corander J."/>
            <person name="Murphy D."/>
            <person name="Burger P.A."/>
        </authorList>
    </citation>
    <scope>NUCLEOTIDE SEQUENCE [LARGE SCALE GENOMIC DNA]</scope>
    <source>
        <strain evidence="7">Drom800</strain>
        <tissue evidence="7">Blood</tissue>
    </source>
</reference>
<dbReference type="InterPro" id="IPR052804">
    <property type="entry name" value="UEC_component"/>
</dbReference>
<feature type="region of interest" description="Disordered" evidence="5">
    <location>
        <begin position="95"/>
        <end position="173"/>
    </location>
</feature>
<evidence type="ECO:0000313" key="7">
    <source>
        <dbReference type="EMBL" id="KAB1283146.1"/>
    </source>
</evidence>
<keyword evidence="1" id="KW-0479">Metal-binding</keyword>
<keyword evidence="8" id="KW-1185">Reference proteome</keyword>
<dbReference type="InterPro" id="IPR042981">
    <property type="entry name" value="RNF11_RING-H2"/>
</dbReference>
<proteinExistence type="predicted"/>
<dbReference type="GO" id="GO:0006511">
    <property type="term" value="P:ubiquitin-dependent protein catabolic process"/>
    <property type="evidence" value="ECO:0007669"/>
    <property type="project" value="TreeGrafter"/>
</dbReference>
<feature type="compositionally biased region" description="Basic and acidic residues" evidence="5">
    <location>
        <begin position="102"/>
        <end position="113"/>
    </location>
</feature>
<dbReference type="InterPro" id="IPR001841">
    <property type="entry name" value="Znf_RING"/>
</dbReference>
<organism evidence="7 8">
    <name type="scientific">Camelus dromedarius</name>
    <name type="common">Dromedary</name>
    <name type="synonym">Arabian camel</name>
    <dbReference type="NCBI Taxonomy" id="9838"/>
    <lineage>
        <taxon>Eukaryota</taxon>
        <taxon>Metazoa</taxon>
        <taxon>Chordata</taxon>
        <taxon>Craniata</taxon>
        <taxon>Vertebrata</taxon>
        <taxon>Euteleostomi</taxon>
        <taxon>Mammalia</taxon>
        <taxon>Eutheria</taxon>
        <taxon>Laurasiatheria</taxon>
        <taxon>Artiodactyla</taxon>
        <taxon>Tylopoda</taxon>
        <taxon>Camelidae</taxon>
        <taxon>Camelus</taxon>
    </lineage>
</organism>
<dbReference type="PROSITE" id="PS50089">
    <property type="entry name" value="ZF_RING_2"/>
    <property type="match status" value="1"/>
</dbReference>
<keyword evidence="3" id="KW-0862">Zinc</keyword>
<comment type="caution">
    <text evidence="7">The sequence shown here is derived from an EMBL/GenBank/DDBJ whole genome shotgun (WGS) entry which is preliminary data.</text>
</comment>
<protein>
    <submittedName>
        <fullName evidence="7">RING finger protein 11</fullName>
    </submittedName>
</protein>
<dbReference type="Gene3D" id="3.30.40.10">
    <property type="entry name" value="Zinc/RING finger domain, C3HC4 (zinc finger)"/>
    <property type="match status" value="1"/>
</dbReference>
<dbReference type="SMART" id="SM00184">
    <property type="entry name" value="RING"/>
    <property type="match status" value="1"/>
</dbReference>
<dbReference type="GO" id="GO:0061630">
    <property type="term" value="F:ubiquitin protein ligase activity"/>
    <property type="evidence" value="ECO:0007669"/>
    <property type="project" value="TreeGrafter"/>
</dbReference>
<evidence type="ECO:0000256" key="5">
    <source>
        <dbReference type="SAM" id="MobiDB-lite"/>
    </source>
</evidence>
<dbReference type="PANTHER" id="PTHR46359:SF1">
    <property type="entry name" value="RING FINGER PROTEIN 11"/>
    <property type="match status" value="1"/>
</dbReference>
<evidence type="ECO:0000256" key="1">
    <source>
        <dbReference type="ARBA" id="ARBA00022723"/>
    </source>
</evidence>